<proteinExistence type="predicted"/>
<sequence>MHLISSTLWIINRCDSLFHIFKQILKNVHNACFYFSVNCSLF</sequence>
<evidence type="ECO:0000313" key="2">
    <source>
        <dbReference type="Proteomes" id="UP000016511"/>
    </source>
</evidence>
<dbReference type="Proteomes" id="UP000016511">
    <property type="component" value="Unassembled WGS sequence"/>
</dbReference>
<comment type="caution">
    <text evidence="1">The sequence shown here is derived from an EMBL/GenBank/DDBJ whole genome shotgun (WGS) entry which is preliminary data.</text>
</comment>
<dbReference type="STRING" id="649747.HMPREF0083_01897"/>
<dbReference type="HOGENOM" id="CLU_3246478_0_0_9"/>
<dbReference type="EMBL" id="AWSJ01000126">
    <property type="protein sequence ID" value="ERI09968.1"/>
    <property type="molecule type" value="Genomic_DNA"/>
</dbReference>
<accession>U1X5Z4</accession>
<name>U1X5Z4_ANEAE</name>
<organism evidence="1 2">
    <name type="scientific">Aneurinibacillus aneurinilyticus ATCC 12856</name>
    <dbReference type="NCBI Taxonomy" id="649747"/>
    <lineage>
        <taxon>Bacteria</taxon>
        <taxon>Bacillati</taxon>
        <taxon>Bacillota</taxon>
        <taxon>Bacilli</taxon>
        <taxon>Bacillales</taxon>
        <taxon>Paenibacillaceae</taxon>
        <taxon>Aneurinibacillus group</taxon>
        <taxon>Aneurinibacillus</taxon>
    </lineage>
</organism>
<reference evidence="1 2" key="1">
    <citation type="submission" date="2013-08" db="EMBL/GenBank/DDBJ databases">
        <authorList>
            <person name="Weinstock G."/>
            <person name="Sodergren E."/>
            <person name="Wylie T."/>
            <person name="Fulton L."/>
            <person name="Fulton R."/>
            <person name="Fronick C."/>
            <person name="O'Laughlin M."/>
            <person name="Godfrey J."/>
            <person name="Miner T."/>
            <person name="Herter B."/>
            <person name="Appelbaum E."/>
            <person name="Cordes M."/>
            <person name="Lek S."/>
            <person name="Wollam A."/>
            <person name="Pepin K.H."/>
            <person name="Palsikar V.B."/>
            <person name="Mitreva M."/>
            <person name="Wilson R.K."/>
        </authorList>
    </citation>
    <scope>NUCLEOTIDE SEQUENCE [LARGE SCALE GENOMIC DNA]</scope>
    <source>
        <strain evidence="1 2">ATCC 12856</strain>
    </source>
</reference>
<protein>
    <submittedName>
        <fullName evidence="1">Uncharacterized protein</fullName>
    </submittedName>
</protein>
<evidence type="ECO:0000313" key="1">
    <source>
        <dbReference type="EMBL" id="ERI09968.1"/>
    </source>
</evidence>
<keyword evidence="2" id="KW-1185">Reference proteome</keyword>
<gene>
    <name evidence="1" type="ORF">HMPREF0083_01897</name>
</gene>
<dbReference type="AlphaFoldDB" id="U1X5Z4"/>